<evidence type="ECO:0000256" key="4">
    <source>
        <dbReference type="ARBA" id="ARBA00023163"/>
    </source>
</evidence>
<dbReference type="InterPro" id="IPR009071">
    <property type="entry name" value="HMG_box_dom"/>
</dbReference>
<dbReference type="PIRSF" id="PIRSF038098">
    <property type="entry name" value="SOX-12/11/4a"/>
    <property type="match status" value="1"/>
</dbReference>
<evidence type="ECO:0000313" key="9">
    <source>
        <dbReference type="EMBL" id="CAE1279142.1"/>
    </source>
</evidence>
<dbReference type="EMBL" id="CAHIKZ030002010">
    <property type="protein sequence ID" value="CAE1279142.1"/>
    <property type="molecule type" value="Genomic_DNA"/>
</dbReference>
<dbReference type="OrthoDB" id="6247875at2759"/>
<comment type="caution">
    <text evidence="9">The sequence shown here is derived from an EMBL/GenBank/DDBJ whole genome shotgun (WGS) entry which is preliminary data.</text>
</comment>
<feature type="domain" description="HMG box" evidence="8">
    <location>
        <begin position="48"/>
        <end position="116"/>
    </location>
</feature>
<dbReference type="GO" id="GO:0030182">
    <property type="term" value="P:neuron differentiation"/>
    <property type="evidence" value="ECO:0007669"/>
    <property type="project" value="TreeGrafter"/>
</dbReference>
<protein>
    <submittedName>
        <fullName evidence="9">SOX4</fullName>
    </submittedName>
</protein>
<dbReference type="PROSITE" id="PS50118">
    <property type="entry name" value="HMG_BOX_2"/>
    <property type="match status" value="1"/>
</dbReference>
<feature type="compositionally biased region" description="Gly residues" evidence="7">
    <location>
        <begin position="125"/>
        <end position="139"/>
    </location>
</feature>
<evidence type="ECO:0000256" key="5">
    <source>
        <dbReference type="ARBA" id="ARBA00023242"/>
    </source>
</evidence>
<keyword evidence="2" id="KW-0805">Transcription regulation</keyword>
<keyword evidence="4" id="KW-0804">Transcription</keyword>
<dbReference type="PANTHER" id="PTHR10270:SF323">
    <property type="entry name" value="TRANSCRIPTION FACTOR SOX-14-RELATED"/>
    <property type="match status" value="1"/>
</dbReference>
<evidence type="ECO:0000256" key="2">
    <source>
        <dbReference type="ARBA" id="ARBA00023015"/>
    </source>
</evidence>
<dbReference type="SMART" id="SM00398">
    <property type="entry name" value="HMG"/>
    <property type="match status" value="1"/>
</dbReference>
<dbReference type="PANTHER" id="PTHR10270">
    <property type="entry name" value="SOX TRANSCRIPTION FACTOR"/>
    <property type="match status" value="1"/>
</dbReference>
<accession>A0A812CMB0</accession>
<dbReference type="Proteomes" id="UP000597762">
    <property type="component" value="Unassembled WGS sequence"/>
</dbReference>
<feature type="DNA-binding region" description="HMG box" evidence="6">
    <location>
        <begin position="48"/>
        <end position="116"/>
    </location>
</feature>
<feature type="region of interest" description="Disordered" evidence="7">
    <location>
        <begin position="118"/>
        <end position="158"/>
    </location>
</feature>
<comment type="subcellular location">
    <subcellularLocation>
        <location evidence="1">Nucleus</location>
    </subcellularLocation>
</comment>
<keyword evidence="3 6" id="KW-0238">DNA-binding</keyword>
<keyword evidence="10" id="KW-1185">Reference proteome</keyword>
<evidence type="ECO:0000256" key="7">
    <source>
        <dbReference type="SAM" id="MobiDB-lite"/>
    </source>
</evidence>
<evidence type="ECO:0000313" key="10">
    <source>
        <dbReference type="Proteomes" id="UP000597762"/>
    </source>
</evidence>
<dbReference type="CDD" id="cd22029">
    <property type="entry name" value="HMG-box_SoxC"/>
    <property type="match status" value="1"/>
</dbReference>
<evidence type="ECO:0000256" key="3">
    <source>
        <dbReference type="ARBA" id="ARBA00023125"/>
    </source>
</evidence>
<dbReference type="InterPro" id="IPR050140">
    <property type="entry name" value="SRY-related_HMG-box_TF-like"/>
</dbReference>
<dbReference type="GO" id="GO:0001228">
    <property type="term" value="F:DNA-binding transcription activator activity, RNA polymerase II-specific"/>
    <property type="evidence" value="ECO:0007669"/>
    <property type="project" value="TreeGrafter"/>
</dbReference>
<dbReference type="Pfam" id="PF00505">
    <property type="entry name" value="HMG_box"/>
    <property type="match status" value="1"/>
</dbReference>
<dbReference type="InterPro" id="IPR017386">
    <property type="entry name" value="SOX-12/11/4"/>
</dbReference>
<dbReference type="Gene3D" id="1.10.30.10">
    <property type="entry name" value="High mobility group box domain"/>
    <property type="match status" value="1"/>
</dbReference>
<dbReference type="GO" id="GO:0007420">
    <property type="term" value="P:brain development"/>
    <property type="evidence" value="ECO:0007669"/>
    <property type="project" value="TreeGrafter"/>
</dbReference>
<dbReference type="GO" id="GO:0005634">
    <property type="term" value="C:nucleus"/>
    <property type="evidence" value="ECO:0007669"/>
    <property type="project" value="UniProtKB-SubCell"/>
</dbReference>
<evidence type="ECO:0000256" key="1">
    <source>
        <dbReference type="ARBA" id="ARBA00004123"/>
    </source>
</evidence>
<dbReference type="InterPro" id="IPR036910">
    <property type="entry name" value="HMG_box_dom_sf"/>
</dbReference>
<gene>
    <name evidence="9" type="ORF">SPHA_41639</name>
</gene>
<dbReference type="SUPFAM" id="SSF47095">
    <property type="entry name" value="HMG-box"/>
    <property type="match status" value="1"/>
</dbReference>
<keyword evidence="5 6" id="KW-0539">Nucleus</keyword>
<evidence type="ECO:0000259" key="8">
    <source>
        <dbReference type="PROSITE" id="PS50118"/>
    </source>
</evidence>
<dbReference type="GO" id="GO:0000978">
    <property type="term" value="F:RNA polymerase II cis-regulatory region sequence-specific DNA binding"/>
    <property type="evidence" value="ECO:0007669"/>
    <property type="project" value="TreeGrafter"/>
</dbReference>
<proteinExistence type="predicted"/>
<reference evidence="9" key="1">
    <citation type="submission" date="2021-01" db="EMBL/GenBank/DDBJ databases">
        <authorList>
            <person name="Li R."/>
            <person name="Bekaert M."/>
        </authorList>
    </citation>
    <scope>NUCLEOTIDE SEQUENCE</scope>
    <source>
        <strain evidence="9">Farmed</strain>
    </source>
</reference>
<sequence length="415" mass="44465">MVPQNTSIITSAGATVAASLLFGSQLVDPSSHTPYTDATNCKKSSNHVKRPMNAFMVWSQIERRKISEVQPDMHNAEISKRLGREWKLLNEIDRKPFVDEAERLRLLHMQEYPDYKYRPRKKAKAGGGKSDGTSSGGAGVKASKISCKSQKGEKAKQKLGGTANNGIVKSSTLNTNSVNTANRLKLKLTIDKKFKESIKASKSVAVPASQLTPPAKVPSSPSIYTPSTPETVSFYPEEVFETPAASPQEQTTYKVIQGLPVGGAGAGIVGASNIVGGITVGSGASSLVGISAVEGKVFHQQITLPLTTAGTTTTTTTTTQLTTNHPVVVADHQVDNAPLADLDNLTDVLQLPSNWQLELGNLDLSKLADADFNLDVQSQVNSNGSHFEFPDYSTPEVTEMIESDWLETGITPLIC</sequence>
<dbReference type="AlphaFoldDB" id="A0A812CMB0"/>
<organism evidence="9 10">
    <name type="scientific">Acanthosepion pharaonis</name>
    <name type="common">Pharaoh cuttlefish</name>
    <name type="synonym">Sepia pharaonis</name>
    <dbReference type="NCBI Taxonomy" id="158019"/>
    <lineage>
        <taxon>Eukaryota</taxon>
        <taxon>Metazoa</taxon>
        <taxon>Spiralia</taxon>
        <taxon>Lophotrochozoa</taxon>
        <taxon>Mollusca</taxon>
        <taxon>Cephalopoda</taxon>
        <taxon>Coleoidea</taxon>
        <taxon>Decapodiformes</taxon>
        <taxon>Sepiida</taxon>
        <taxon>Sepiina</taxon>
        <taxon>Sepiidae</taxon>
        <taxon>Acanthosepion</taxon>
    </lineage>
</organism>
<dbReference type="GO" id="GO:0000122">
    <property type="term" value="P:negative regulation of transcription by RNA polymerase II"/>
    <property type="evidence" value="ECO:0007669"/>
    <property type="project" value="TreeGrafter"/>
</dbReference>
<name>A0A812CMB0_ACAPH</name>
<dbReference type="FunFam" id="1.10.30.10:FF:000007">
    <property type="entry name" value="Transcription factor SOX"/>
    <property type="match status" value="1"/>
</dbReference>
<evidence type="ECO:0000256" key="6">
    <source>
        <dbReference type="PROSITE-ProRule" id="PRU00267"/>
    </source>
</evidence>